<evidence type="ECO:0000313" key="4">
    <source>
        <dbReference type="EMBL" id="RCK68263.1"/>
    </source>
</evidence>
<evidence type="ECO:0000259" key="3">
    <source>
        <dbReference type="Pfam" id="PF10145"/>
    </source>
</evidence>
<comment type="caution">
    <text evidence="4">The sequence shown here is derived from an EMBL/GenBank/DDBJ whole genome shotgun (WGS) entry which is preliminary data.</text>
</comment>
<evidence type="ECO:0000256" key="2">
    <source>
        <dbReference type="SAM" id="Coils"/>
    </source>
</evidence>
<evidence type="ECO:0000313" key="5">
    <source>
        <dbReference type="Proteomes" id="UP000252770"/>
    </source>
</evidence>
<dbReference type="RefSeq" id="WP_114127824.1">
    <property type="nucleotide sequence ID" value="NZ_QOUI01000012.1"/>
</dbReference>
<gene>
    <name evidence="4" type="ORF">DT076_16575</name>
</gene>
<dbReference type="Pfam" id="PF10145">
    <property type="entry name" value="PhageMin_Tail"/>
    <property type="match status" value="1"/>
</dbReference>
<dbReference type="PANTHER" id="PTHR37813">
    <property type="entry name" value="FELS-2 PROPHAGE PROTEIN"/>
    <property type="match status" value="1"/>
</dbReference>
<accession>A0A367YQV0</accession>
<dbReference type="NCBIfam" id="TIGR01760">
    <property type="entry name" value="tape_meas_TP901"/>
    <property type="match status" value="1"/>
</dbReference>
<dbReference type="InterPro" id="IPR010090">
    <property type="entry name" value="Phage_tape_meas"/>
</dbReference>
<feature type="coiled-coil region" evidence="2">
    <location>
        <begin position="845"/>
        <end position="872"/>
    </location>
</feature>
<dbReference type="AlphaFoldDB" id="A0A367YQV0"/>
<keyword evidence="1" id="KW-1188">Viral release from host cell</keyword>
<feature type="domain" description="Phage tail tape measure protein" evidence="3">
    <location>
        <begin position="133"/>
        <end position="312"/>
    </location>
</feature>
<dbReference type="PANTHER" id="PTHR37813:SF1">
    <property type="entry name" value="FELS-2 PROPHAGE PROTEIN"/>
    <property type="match status" value="1"/>
</dbReference>
<proteinExistence type="predicted"/>
<keyword evidence="2" id="KW-0175">Coiled coil</keyword>
<sequence>MSERTLSVKYSADLGTAPRDLERLAAAYDRVADSATKAGNVKLAGISATTQRIGAEAERAAPKVGRLGTALAAVDRQSASLDRIGGGLTRLGLAAGVGLGAVTKAAMDWESAWAGVTKTVDGSDAELVQLEGDLRQLAKTMPAAHGEIAATAEAAGQLGVKTKDVAGFTKTMIDLGETTNLTAEDAATSLAQLMNIMGTAPENVSRLGSTLVALGNDGASTERQIVEMGQRIAAAGKQLGLSETDVLAYANALASVGVEVEAGGTAISTFMIRVEQAVRSGGPALETIAETAGMTGAEFQTAFRDDAAGALNTFLVGLNDVQVQGGNTNGILKALEINGIREADALRRLAGSGDLLSASLETGNEAWRENTALTDEAAKRYATAESQVTIAWNNIKDSAIDAGAGILPVVTDIASAAAELASAFGGLPPEMQSFIVQGGAVLAAVGLLGGGLIKAATSAAGLYTSFQDLRRSSPAVGSAATRMGQAWDRVGTGVMGATAALAALQAAGLLVDKQFADMSRTTQQLSGDLSNLASGDVAAVNASFDGIYQGVDTMGQAFSFLAGTDGPLNAAARGLFGFTSAISGTEGPAEMMEARLREIGAGLAALHATDAPAAAAAFQQLRVAAEENGYSVQALIDQMPEYRDALLAQAEAQGVTNLTAGELADWMGGKIPTAMQAAYEASGEATGATQTLMGAQDELNAASKRLDEELGNVIDSLTILKEGALGAEQANLAWEESIDDLTAAEGENRAELDANTEAGRRNRQAVIDAMTAMNDKATADFKATEESKGLSAATKQASENLKTNRQRLEDAAVAAGYSREEVKKMIDQYLLTPEELATQINTPGMTAAQTEVQRLQERIKELQDKEVDVRVNYRVRSDGSVQIGNKVASPYATGGQIVSNGHDMVSALGGGMLSGPGGPTDDKLLLLGSNREYMIRASSADKIGKRDLDYINQHGRLPRYRDGGLVSRDVDVVLRTSEAPSFEQRMTDMTGKVVNIVGAAVEAAIPKNVGTAPMGSNGITSLRGFRFTENFANRLRAVEAQWGRLNITQGGFRPATSYSGTSHAGDAVDIARPYNSRLISLLRAQGIAAWDRAGRGNWIDHIHGVPLPYAGKAGGSGIWQAQDYLRGGDGLADGGLLYGPAGRDNLLARVTGGEYVVNPVDTSKHLPLLHQINSGQLTPARHYSTPAGGGGHSDMSEIVAALESLPLVDARYSQFGTDADEVARRLDQRRQNALVVSGIARRRL</sequence>
<reference evidence="4 5" key="1">
    <citation type="submission" date="2018-07" db="EMBL/GenBank/DDBJ databases">
        <title>Desertimonas flava gen. nov. sp. nov.</title>
        <authorList>
            <person name="Liu S."/>
        </authorList>
    </citation>
    <scope>NUCLEOTIDE SEQUENCE [LARGE SCALE GENOMIC DNA]</scope>
    <source>
        <strain evidence="4 5">16Sb5-5</strain>
    </source>
</reference>
<protein>
    <submittedName>
        <fullName evidence="4">Phage tail tape measure protein</fullName>
    </submittedName>
</protein>
<keyword evidence="5" id="KW-1185">Reference proteome</keyword>
<organism evidence="4 5">
    <name type="scientific">Desertihabitans brevis</name>
    <dbReference type="NCBI Taxonomy" id="2268447"/>
    <lineage>
        <taxon>Bacteria</taxon>
        <taxon>Bacillati</taxon>
        <taxon>Actinomycetota</taxon>
        <taxon>Actinomycetes</taxon>
        <taxon>Propionibacteriales</taxon>
        <taxon>Propionibacteriaceae</taxon>
        <taxon>Desertihabitans</taxon>
    </lineage>
</organism>
<dbReference type="Proteomes" id="UP000252770">
    <property type="component" value="Unassembled WGS sequence"/>
</dbReference>
<dbReference type="EMBL" id="QOUI01000012">
    <property type="protein sequence ID" value="RCK68263.1"/>
    <property type="molecule type" value="Genomic_DNA"/>
</dbReference>
<evidence type="ECO:0000256" key="1">
    <source>
        <dbReference type="ARBA" id="ARBA00022612"/>
    </source>
</evidence>
<name>A0A367YQV0_9ACTN</name>